<protein>
    <submittedName>
        <fullName evidence="3">AMP-dependent synthetase</fullName>
    </submittedName>
</protein>
<dbReference type="RefSeq" id="WP_075137730.1">
    <property type="nucleotide sequence ID" value="NZ_MSIF01000031.1"/>
</dbReference>
<dbReference type="InterPro" id="IPR020845">
    <property type="entry name" value="AMP-binding_CS"/>
</dbReference>
<evidence type="ECO:0000313" key="3">
    <source>
        <dbReference type="EMBL" id="OLF05242.1"/>
    </source>
</evidence>
<reference evidence="3 4" key="1">
    <citation type="submission" date="2016-12" db="EMBL/GenBank/DDBJ databases">
        <title>The draft genome sequence of Actinophytocola xinjiangensis.</title>
        <authorList>
            <person name="Wang W."/>
            <person name="Yuan L."/>
        </authorList>
    </citation>
    <scope>NUCLEOTIDE SEQUENCE [LARGE SCALE GENOMIC DNA]</scope>
    <source>
        <strain evidence="3 4">CGMCC 4.4663</strain>
    </source>
</reference>
<comment type="caution">
    <text evidence="3">The sequence shown here is derived from an EMBL/GenBank/DDBJ whole genome shotgun (WGS) entry which is preliminary data.</text>
</comment>
<evidence type="ECO:0000259" key="2">
    <source>
        <dbReference type="Pfam" id="PF13193"/>
    </source>
</evidence>
<dbReference type="Gene3D" id="3.30.300.30">
    <property type="match status" value="1"/>
</dbReference>
<dbReference type="PANTHER" id="PTHR43767:SF1">
    <property type="entry name" value="NONRIBOSOMAL PEPTIDE SYNTHASE PES1 (EUROFUNG)-RELATED"/>
    <property type="match status" value="1"/>
</dbReference>
<dbReference type="Pfam" id="PF00501">
    <property type="entry name" value="AMP-binding"/>
    <property type="match status" value="1"/>
</dbReference>
<dbReference type="InterPro" id="IPR050237">
    <property type="entry name" value="ATP-dep_AMP-bd_enzyme"/>
</dbReference>
<evidence type="ECO:0000259" key="1">
    <source>
        <dbReference type="Pfam" id="PF00501"/>
    </source>
</evidence>
<name>A0A7Z0WEX4_9PSEU</name>
<accession>A0A7Z0WEX4</accession>
<gene>
    <name evidence="3" type="ORF">BLA60_36920</name>
</gene>
<evidence type="ECO:0000313" key="4">
    <source>
        <dbReference type="Proteomes" id="UP000185696"/>
    </source>
</evidence>
<feature type="domain" description="AMP-dependent synthetase/ligase" evidence="1">
    <location>
        <begin position="12"/>
        <end position="353"/>
    </location>
</feature>
<dbReference type="PROSITE" id="PS00455">
    <property type="entry name" value="AMP_BINDING"/>
    <property type="match status" value="1"/>
</dbReference>
<dbReference type="InterPro" id="IPR045851">
    <property type="entry name" value="AMP-bd_C_sf"/>
</dbReference>
<feature type="domain" description="AMP-binding enzyme C-terminal" evidence="2">
    <location>
        <begin position="408"/>
        <end position="477"/>
    </location>
</feature>
<dbReference type="InterPro" id="IPR042099">
    <property type="entry name" value="ANL_N_sf"/>
</dbReference>
<dbReference type="Proteomes" id="UP000185696">
    <property type="component" value="Unassembled WGS sequence"/>
</dbReference>
<keyword evidence="4" id="KW-1185">Reference proteome</keyword>
<proteinExistence type="predicted"/>
<dbReference type="PANTHER" id="PTHR43767">
    <property type="entry name" value="LONG-CHAIN-FATTY-ACID--COA LIGASE"/>
    <property type="match status" value="1"/>
</dbReference>
<dbReference type="Gene3D" id="3.40.50.12780">
    <property type="entry name" value="N-terminal domain of ligase-like"/>
    <property type="match status" value="1"/>
</dbReference>
<dbReference type="EMBL" id="MSIF01000031">
    <property type="protein sequence ID" value="OLF05242.1"/>
    <property type="molecule type" value="Genomic_DNA"/>
</dbReference>
<dbReference type="InterPro" id="IPR025110">
    <property type="entry name" value="AMP-bd_C"/>
</dbReference>
<sequence length="490" mass="52383">MNPRLLHHLLDDAERRTPHAPAVTAAGHTLSYTELADASRSAASALVASGVRRGDRVVALLPSSLPLVALVYGCSRAGAAFVVLHEQVRGAALRHVLTDAEPALLVTADEDAADLAATLGVPVRSPEDLACPFPAAPPDRAIAVDPVCLIYTSGSTGLPKAVVSTHAQLLFATHAIAEVLGYRADDVVWLQLPLSFDYGLYQLFLAAVAGAHVSVGSPGDLGPILLANLRRSRATVLPAVPSLADNLATMLERYGADLPLRLVTNTGAAMHQDTLARLRAQLPSLRVRLMFGLTECKRATIMPADEDLRRPGACGVALPGTEILILDDHGAPLPPGEIGEIVVRGPHVMAGYWRRPDLTAHRFRLADNLFPQLHTGDYGWLDPDGYLYFDGRRDDLYKSAGYRVSATEVEAAARRIDGVTAAAVVPPGPDRRHPVLFVVTDLPPETVLTRMAEEIEPYKIPPTCRSIPSLPLTTNGKIDREALATSLLTS</sequence>
<dbReference type="InterPro" id="IPR000873">
    <property type="entry name" value="AMP-dep_synth/lig_dom"/>
</dbReference>
<dbReference type="Pfam" id="PF13193">
    <property type="entry name" value="AMP-binding_C"/>
    <property type="match status" value="1"/>
</dbReference>
<dbReference type="GO" id="GO:0016878">
    <property type="term" value="F:acid-thiol ligase activity"/>
    <property type="evidence" value="ECO:0007669"/>
    <property type="project" value="UniProtKB-ARBA"/>
</dbReference>
<organism evidence="3 4">
    <name type="scientific">Actinophytocola xinjiangensis</name>
    <dbReference type="NCBI Taxonomy" id="485602"/>
    <lineage>
        <taxon>Bacteria</taxon>
        <taxon>Bacillati</taxon>
        <taxon>Actinomycetota</taxon>
        <taxon>Actinomycetes</taxon>
        <taxon>Pseudonocardiales</taxon>
        <taxon>Pseudonocardiaceae</taxon>
    </lineage>
</organism>
<dbReference type="OrthoDB" id="2472181at2"/>
<dbReference type="SUPFAM" id="SSF56801">
    <property type="entry name" value="Acetyl-CoA synthetase-like"/>
    <property type="match status" value="1"/>
</dbReference>
<dbReference type="AlphaFoldDB" id="A0A7Z0WEX4"/>